<keyword evidence="6 14" id="KW-0436">Ligase</keyword>
<dbReference type="SUPFAM" id="SSF52954">
    <property type="entry name" value="Class II aaRS ABD-related"/>
    <property type="match status" value="1"/>
</dbReference>
<evidence type="ECO:0000256" key="6">
    <source>
        <dbReference type="ARBA" id="ARBA00022598"/>
    </source>
</evidence>
<dbReference type="AlphaFoldDB" id="A0A1G2AR32"/>
<dbReference type="NCBIfam" id="TIGR00409">
    <property type="entry name" value="proS_fam_II"/>
    <property type="match status" value="1"/>
</dbReference>
<accession>A0A1G2AR32</accession>
<dbReference type="EMBL" id="MHKB01000011">
    <property type="protein sequence ID" value="OGY78999.1"/>
    <property type="molecule type" value="Genomic_DNA"/>
</dbReference>
<evidence type="ECO:0000259" key="13">
    <source>
        <dbReference type="PROSITE" id="PS50862"/>
    </source>
</evidence>
<evidence type="ECO:0000256" key="3">
    <source>
        <dbReference type="ARBA" id="ARBA00012831"/>
    </source>
</evidence>
<sequence>MKQSQLFGKTTKTIPKDIKLASHKFLYQGGFIRELTAGRYSYLPLGFRVWSRIVSIIDQEMQRIGAQRVLTPTLHPVELWKQGPRFAAWGPELMQVKDRRDTLFALGATHEEVFGDLVKKFSLSYKDLPCVVYQFTTKFRDELRPRGGLLRLREFTMKDAYSFHVTAASLDATYRAMYAAYEKCMQRFGLDYIVVEADSGAIGGKHSHEFMALSSVGEDIVLRCPSCGYAANQEKAQFFREPLNLSEKLGKLHKVQARGLVTIEKMSQHYKAPRAQMLKSVVYVADEKFVGAVLRGDLEVNEIKFKNVLQARTLRQATEVEITSLGTVRGFIAPIDLKNVLWIGDPSVETVRNFYTGANVVDVDFANINFPRDFQVSRLTDIAQAQAGYACHVCHAQLQALRAIEFGHIFKLDHYYSVPLDVNFVDAQGNVKPLFMGSYGIGIDRAVATIVEQHHDAAGIVWPAAVAPYQVHLVNLVTDHTAADALYDALQAKGIQVLYDDRQISSGSKLKDTDLLGMPWRIIVSSRLASGQFELKNRSSKAVVKGNLAFILKQLS</sequence>
<dbReference type="GO" id="GO:0004827">
    <property type="term" value="F:proline-tRNA ligase activity"/>
    <property type="evidence" value="ECO:0007669"/>
    <property type="project" value="UniProtKB-UniRule"/>
</dbReference>
<dbReference type="GO" id="GO:0002161">
    <property type="term" value="F:aminoacyl-tRNA deacylase activity"/>
    <property type="evidence" value="ECO:0007669"/>
    <property type="project" value="InterPro"/>
</dbReference>
<protein>
    <recommendedName>
        <fullName evidence="4 12">Proline--tRNA ligase</fullName>
        <ecNumber evidence="3 12">6.1.1.15</ecNumber>
    </recommendedName>
</protein>
<keyword evidence="7" id="KW-0547">Nucleotide-binding</keyword>
<dbReference type="PANTHER" id="PTHR42753:SF2">
    <property type="entry name" value="PROLINE--TRNA LIGASE"/>
    <property type="match status" value="1"/>
</dbReference>
<dbReference type="GO" id="GO:0005829">
    <property type="term" value="C:cytosol"/>
    <property type="evidence" value="ECO:0007669"/>
    <property type="project" value="TreeGrafter"/>
</dbReference>
<evidence type="ECO:0000256" key="8">
    <source>
        <dbReference type="ARBA" id="ARBA00022840"/>
    </source>
</evidence>
<proteinExistence type="predicted"/>
<evidence type="ECO:0000256" key="2">
    <source>
        <dbReference type="ARBA" id="ARBA00011738"/>
    </source>
</evidence>
<dbReference type="InterPro" id="IPR036754">
    <property type="entry name" value="YbaK/aa-tRNA-synt-asso_dom_sf"/>
</dbReference>
<evidence type="ECO:0000256" key="1">
    <source>
        <dbReference type="ARBA" id="ARBA00004496"/>
    </source>
</evidence>
<dbReference type="PRINTS" id="PR01046">
    <property type="entry name" value="TRNASYNTHPRO"/>
</dbReference>
<dbReference type="Gene3D" id="3.30.930.10">
    <property type="entry name" value="Bira Bifunctional Protein, Domain 2"/>
    <property type="match status" value="2"/>
</dbReference>
<comment type="subcellular location">
    <subcellularLocation>
        <location evidence="1">Cytoplasm</location>
    </subcellularLocation>
</comment>
<dbReference type="SUPFAM" id="SSF55681">
    <property type="entry name" value="Class II aaRS and biotin synthetases"/>
    <property type="match status" value="1"/>
</dbReference>
<dbReference type="InterPro" id="IPR036621">
    <property type="entry name" value="Anticodon-bd_dom_sf"/>
</dbReference>
<dbReference type="GO" id="GO:0006433">
    <property type="term" value="P:prolyl-tRNA aminoacylation"/>
    <property type="evidence" value="ECO:0007669"/>
    <property type="project" value="UniProtKB-UniRule"/>
</dbReference>
<dbReference type="InterPro" id="IPR006195">
    <property type="entry name" value="aa-tRNA-synth_II"/>
</dbReference>
<gene>
    <name evidence="14" type="ORF">A3B74_03885</name>
</gene>
<organism evidence="14 15">
    <name type="scientific">Candidatus Kerfeldbacteria bacterium RIFCSPHIGHO2_02_FULL_42_14</name>
    <dbReference type="NCBI Taxonomy" id="1798540"/>
    <lineage>
        <taxon>Bacteria</taxon>
        <taxon>Candidatus Kerfeldiibacteriota</taxon>
    </lineage>
</organism>
<dbReference type="InterPro" id="IPR002316">
    <property type="entry name" value="Pro-tRNA-ligase_IIa"/>
</dbReference>
<reference evidence="14 15" key="1">
    <citation type="journal article" date="2016" name="Nat. Commun.">
        <title>Thousands of microbial genomes shed light on interconnected biogeochemical processes in an aquifer system.</title>
        <authorList>
            <person name="Anantharaman K."/>
            <person name="Brown C.T."/>
            <person name="Hug L.A."/>
            <person name="Sharon I."/>
            <person name="Castelle C.J."/>
            <person name="Probst A.J."/>
            <person name="Thomas B.C."/>
            <person name="Singh A."/>
            <person name="Wilkins M.J."/>
            <person name="Karaoz U."/>
            <person name="Brodie E.L."/>
            <person name="Williams K.H."/>
            <person name="Hubbard S.S."/>
            <person name="Banfield J.F."/>
        </authorList>
    </citation>
    <scope>NUCLEOTIDE SEQUENCE [LARGE SCALE GENOMIC DNA]</scope>
</reference>
<dbReference type="Pfam" id="PF00587">
    <property type="entry name" value="tRNA-synt_2b"/>
    <property type="match status" value="1"/>
</dbReference>
<dbReference type="CDD" id="cd04334">
    <property type="entry name" value="ProRS-INS"/>
    <property type="match status" value="1"/>
</dbReference>
<dbReference type="InterPro" id="IPR044140">
    <property type="entry name" value="ProRS_anticodon_short"/>
</dbReference>
<evidence type="ECO:0000256" key="12">
    <source>
        <dbReference type="NCBIfam" id="TIGR00409"/>
    </source>
</evidence>
<dbReference type="PROSITE" id="PS50862">
    <property type="entry name" value="AA_TRNA_LIGASE_II"/>
    <property type="match status" value="1"/>
</dbReference>
<dbReference type="STRING" id="1798540.A3B74_03885"/>
<dbReference type="Pfam" id="PF03129">
    <property type="entry name" value="HGTP_anticodon"/>
    <property type="match status" value="1"/>
</dbReference>
<dbReference type="InterPro" id="IPR002314">
    <property type="entry name" value="aa-tRNA-synt_IIb"/>
</dbReference>
<dbReference type="SUPFAM" id="SSF55826">
    <property type="entry name" value="YbaK/ProRS associated domain"/>
    <property type="match status" value="1"/>
</dbReference>
<evidence type="ECO:0000256" key="7">
    <source>
        <dbReference type="ARBA" id="ARBA00022741"/>
    </source>
</evidence>
<evidence type="ECO:0000256" key="9">
    <source>
        <dbReference type="ARBA" id="ARBA00022917"/>
    </source>
</evidence>
<comment type="caution">
    <text evidence="14">The sequence shown here is derived from an EMBL/GenBank/DDBJ whole genome shotgun (WGS) entry which is preliminary data.</text>
</comment>
<dbReference type="EC" id="6.1.1.15" evidence="3 12"/>
<dbReference type="GO" id="GO:0005524">
    <property type="term" value="F:ATP binding"/>
    <property type="evidence" value="ECO:0007669"/>
    <property type="project" value="UniProtKB-KW"/>
</dbReference>
<dbReference type="InterPro" id="IPR004154">
    <property type="entry name" value="Anticodon-bd"/>
</dbReference>
<feature type="domain" description="Aminoacyl-transfer RNA synthetases class-II family profile" evidence="13">
    <location>
        <begin position="38"/>
        <end position="463"/>
    </location>
</feature>
<dbReference type="NCBIfam" id="NF006625">
    <property type="entry name" value="PRK09194.1"/>
    <property type="match status" value="1"/>
</dbReference>
<evidence type="ECO:0000256" key="11">
    <source>
        <dbReference type="ARBA" id="ARBA00047671"/>
    </source>
</evidence>
<evidence type="ECO:0000256" key="4">
    <source>
        <dbReference type="ARBA" id="ARBA00019110"/>
    </source>
</evidence>
<dbReference type="CDD" id="cd00861">
    <property type="entry name" value="ProRS_anticodon_short"/>
    <property type="match status" value="1"/>
</dbReference>
<keyword evidence="9" id="KW-0648">Protein biosynthesis</keyword>
<evidence type="ECO:0000313" key="15">
    <source>
        <dbReference type="Proteomes" id="UP000177165"/>
    </source>
</evidence>
<comment type="subunit">
    <text evidence="2">Homodimer.</text>
</comment>
<dbReference type="Proteomes" id="UP000177165">
    <property type="component" value="Unassembled WGS sequence"/>
</dbReference>
<keyword evidence="5" id="KW-0963">Cytoplasm</keyword>
<comment type="catalytic activity">
    <reaction evidence="11">
        <text>tRNA(Pro) + L-proline + ATP = L-prolyl-tRNA(Pro) + AMP + diphosphate</text>
        <dbReference type="Rhea" id="RHEA:14305"/>
        <dbReference type="Rhea" id="RHEA-COMP:9700"/>
        <dbReference type="Rhea" id="RHEA-COMP:9702"/>
        <dbReference type="ChEBI" id="CHEBI:30616"/>
        <dbReference type="ChEBI" id="CHEBI:33019"/>
        <dbReference type="ChEBI" id="CHEBI:60039"/>
        <dbReference type="ChEBI" id="CHEBI:78442"/>
        <dbReference type="ChEBI" id="CHEBI:78532"/>
        <dbReference type="ChEBI" id="CHEBI:456215"/>
        <dbReference type="EC" id="6.1.1.15"/>
    </reaction>
</comment>
<evidence type="ECO:0000256" key="5">
    <source>
        <dbReference type="ARBA" id="ARBA00022490"/>
    </source>
</evidence>
<dbReference type="PANTHER" id="PTHR42753">
    <property type="entry name" value="MITOCHONDRIAL RIBOSOME PROTEIN L39/PROLYL-TRNA LIGASE FAMILY MEMBER"/>
    <property type="match status" value="1"/>
</dbReference>
<name>A0A1G2AR32_9BACT</name>
<dbReference type="Pfam" id="PF04073">
    <property type="entry name" value="tRNA_edit"/>
    <property type="match status" value="1"/>
</dbReference>
<dbReference type="InterPro" id="IPR007214">
    <property type="entry name" value="YbaK/aa-tRNA-synth-assoc-dom"/>
</dbReference>
<evidence type="ECO:0000313" key="14">
    <source>
        <dbReference type="EMBL" id="OGY78999.1"/>
    </source>
</evidence>
<dbReference type="InterPro" id="IPR004500">
    <property type="entry name" value="Pro-tRNA-synth_IIa_bac-type"/>
</dbReference>
<keyword evidence="8" id="KW-0067">ATP-binding</keyword>
<dbReference type="InterPro" id="IPR050062">
    <property type="entry name" value="Pro-tRNA_synthetase"/>
</dbReference>
<dbReference type="Gene3D" id="3.40.50.800">
    <property type="entry name" value="Anticodon-binding domain"/>
    <property type="match status" value="1"/>
</dbReference>
<keyword evidence="10" id="KW-0030">Aminoacyl-tRNA synthetase</keyword>
<dbReference type="InterPro" id="IPR045864">
    <property type="entry name" value="aa-tRNA-synth_II/BPL/LPL"/>
</dbReference>
<evidence type="ECO:0000256" key="10">
    <source>
        <dbReference type="ARBA" id="ARBA00023146"/>
    </source>
</evidence>